<name>A0A369BBQ4_9FIRM</name>
<dbReference type="InterPro" id="IPR052188">
    <property type="entry name" value="Ni-pincer_cofactor_biosynth"/>
</dbReference>
<evidence type="ECO:0008006" key="3">
    <source>
        <dbReference type="Google" id="ProtNLM"/>
    </source>
</evidence>
<evidence type="ECO:0000313" key="2">
    <source>
        <dbReference type="Proteomes" id="UP000253034"/>
    </source>
</evidence>
<dbReference type="OrthoDB" id="702at2"/>
<sequence length="349" mass="40508">MKEFTHRRCRKCLLQEDPYHNVHLNEDMVCNVCSREAAEERMGWEELREIFEGTIQRLKGRAEYDGVVMMSGGKDSAYLAYTLKRKYGLKLLGLINDIHFEYQETFDNASKICEALDIPLEKNVLPRELTKNFFHFLFTEKELRDKSHGHICNYCGRVMIRAAGEYAKARGIPMVFSGHNPEQVFGMGESYEIDEARKIRRMFTIKMISDSLVKAKTQLRLKRKPDLIAFFPDELFPEGVTGLFMYQHFPYEPLHMMEVIKRELGWRPINKFSKTYIASGCRLAKLWMHLAYMNKTSSYVDFELSNQIRSGVLSKDLVEKFYNDAVDSAGEIEELLDELGITGGIESIL</sequence>
<dbReference type="PANTHER" id="PTHR43169">
    <property type="entry name" value="EXSB FAMILY PROTEIN"/>
    <property type="match status" value="1"/>
</dbReference>
<evidence type="ECO:0000313" key="1">
    <source>
        <dbReference type="EMBL" id="RCX18841.1"/>
    </source>
</evidence>
<protein>
    <recommendedName>
        <fullName evidence="3">N-acetyl sugar amidotransferase</fullName>
    </recommendedName>
</protein>
<dbReference type="Proteomes" id="UP000253034">
    <property type="component" value="Unassembled WGS sequence"/>
</dbReference>
<dbReference type="RefSeq" id="WP_114296687.1">
    <property type="nucleotide sequence ID" value="NZ_QPJT01000004.1"/>
</dbReference>
<comment type="caution">
    <text evidence="1">The sequence shown here is derived from an EMBL/GenBank/DDBJ whole genome shotgun (WGS) entry which is preliminary data.</text>
</comment>
<proteinExistence type="predicted"/>
<gene>
    <name evidence="1" type="ORF">DFR58_104110</name>
</gene>
<keyword evidence="2" id="KW-1185">Reference proteome</keyword>
<organism evidence="1 2">
    <name type="scientific">Anaerobacterium chartisolvens</name>
    <dbReference type="NCBI Taxonomy" id="1297424"/>
    <lineage>
        <taxon>Bacteria</taxon>
        <taxon>Bacillati</taxon>
        <taxon>Bacillota</taxon>
        <taxon>Clostridia</taxon>
        <taxon>Eubacteriales</taxon>
        <taxon>Oscillospiraceae</taxon>
        <taxon>Anaerobacterium</taxon>
    </lineage>
</organism>
<dbReference type="AlphaFoldDB" id="A0A369BBQ4"/>
<dbReference type="SUPFAM" id="SSF52402">
    <property type="entry name" value="Adenine nucleotide alpha hydrolases-like"/>
    <property type="match status" value="1"/>
</dbReference>
<reference evidence="1 2" key="1">
    <citation type="submission" date="2018-07" db="EMBL/GenBank/DDBJ databases">
        <title>Genomic Encyclopedia of Type Strains, Phase IV (KMG-IV): sequencing the most valuable type-strain genomes for metagenomic binning, comparative biology and taxonomic classification.</title>
        <authorList>
            <person name="Goeker M."/>
        </authorList>
    </citation>
    <scope>NUCLEOTIDE SEQUENCE [LARGE SCALE GENOMIC DNA]</scope>
    <source>
        <strain evidence="1 2">DSM 27016</strain>
    </source>
</reference>
<dbReference type="PANTHER" id="PTHR43169:SF4">
    <property type="entry name" value="ATPASE, PP-LOOP SUPERFAMILY-RELATED"/>
    <property type="match status" value="1"/>
</dbReference>
<dbReference type="EMBL" id="QPJT01000004">
    <property type="protein sequence ID" value="RCX18841.1"/>
    <property type="molecule type" value="Genomic_DNA"/>
</dbReference>
<dbReference type="Gene3D" id="3.40.50.620">
    <property type="entry name" value="HUPs"/>
    <property type="match status" value="1"/>
</dbReference>
<dbReference type="InterPro" id="IPR014729">
    <property type="entry name" value="Rossmann-like_a/b/a_fold"/>
</dbReference>
<accession>A0A369BBQ4</accession>